<comment type="caution">
    <text evidence="2">The sequence shown here is derived from an EMBL/GenBank/DDBJ whole genome shotgun (WGS) entry which is preliminary data.</text>
</comment>
<evidence type="ECO:0000313" key="2">
    <source>
        <dbReference type="EMBL" id="OGM46532.1"/>
    </source>
</evidence>
<dbReference type="Proteomes" id="UP000179179">
    <property type="component" value="Unassembled WGS sequence"/>
</dbReference>
<protein>
    <submittedName>
        <fullName evidence="2">Uncharacterized protein</fullName>
    </submittedName>
</protein>
<reference evidence="2 3" key="1">
    <citation type="journal article" date="2016" name="Genome Biol. Evol.">
        <title>Draft genome sequence of an aflatoxigenic Aspergillus species, A. bombycis.</title>
        <authorList>
            <person name="Moore G.G."/>
            <person name="Mack B.M."/>
            <person name="Beltz S.B."/>
            <person name="Gilbert M.K."/>
        </authorList>
    </citation>
    <scope>NUCLEOTIDE SEQUENCE [LARGE SCALE GENOMIC DNA]</scope>
    <source>
        <strain evidence="3">NRRL 26010</strain>
    </source>
</reference>
<dbReference type="RefSeq" id="XP_022390249.1">
    <property type="nucleotide sequence ID" value="XM_022531701.1"/>
</dbReference>
<dbReference type="EMBL" id="LYCR01000031">
    <property type="protein sequence ID" value="OGM46532.1"/>
    <property type="molecule type" value="Genomic_DNA"/>
</dbReference>
<proteinExistence type="predicted"/>
<gene>
    <name evidence="2" type="ORF">ABOM_004572</name>
</gene>
<sequence length="95" mass="10591">MVVVVVVVVVDLAWEWVAMAIMEVWVEGDLGLEVGIMEDIMEGALVDWEDTMEGITVEEALVGIMAVDIMEEAGNILFLHGIMIFMCLYGFYDLC</sequence>
<dbReference type="AlphaFoldDB" id="A0A1F8A464"/>
<dbReference type="OrthoDB" id="10533463at2759"/>
<keyword evidence="1" id="KW-0812">Transmembrane</keyword>
<accession>A0A1F8A464</accession>
<keyword evidence="1" id="KW-1133">Transmembrane helix</keyword>
<evidence type="ECO:0000313" key="3">
    <source>
        <dbReference type="Proteomes" id="UP000179179"/>
    </source>
</evidence>
<organism evidence="2 3">
    <name type="scientific">Aspergillus bombycis</name>
    <dbReference type="NCBI Taxonomy" id="109264"/>
    <lineage>
        <taxon>Eukaryota</taxon>
        <taxon>Fungi</taxon>
        <taxon>Dikarya</taxon>
        <taxon>Ascomycota</taxon>
        <taxon>Pezizomycotina</taxon>
        <taxon>Eurotiomycetes</taxon>
        <taxon>Eurotiomycetidae</taxon>
        <taxon>Eurotiales</taxon>
        <taxon>Aspergillaceae</taxon>
        <taxon>Aspergillus</taxon>
    </lineage>
</organism>
<keyword evidence="3" id="KW-1185">Reference proteome</keyword>
<name>A0A1F8A464_9EURO</name>
<feature type="transmembrane region" description="Helical" evidence="1">
    <location>
        <begin position="73"/>
        <end position="92"/>
    </location>
</feature>
<keyword evidence="1" id="KW-0472">Membrane</keyword>
<evidence type="ECO:0000256" key="1">
    <source>
        <dbReference type="SAM" id="Phobius"/>
    </source>
</evidence>
<dbReference type="GeneID" id="34447962"/>